<evidence type="ECO:0000256" key="1">
    <source>
        <dbReference type="SAM" id="SignalP"/>
    </source>
</evidence>
<keyword evidence="3" id="KW-1185">Reference proteome</keyword>
<evidence type="ECO:0008006" key="4">
    <source>
        <dbReference type="Google" id="ProtNLM"/>
    </source>
</evidence>
<accession>A0ABT7SW76</accession>
<gene>
    <name evidence="2" type="ORF">QTP81_07495</name>
</gene>
<evidence type="ECO:0000313" key="2">
    <source>
        <dbReference type="EMBL" id="MDM7860436.1"/>
    </source>
</evidence>
<dbReference type="Proteomes" id="UP001234343">
    <property type="component" value="Unassembled WGS sequence"/>
</dbReference>
<protein>
    <recommendedName>
        <fullName evidence="4">DNA breaking-rejoining protein</fullName>
    </recommendedName>
</protein>
<comment type="caution">
    <text evidence="2">The sequence shown here is derived from an EMBL/GenBank/DDBJ whole genome shotgun (WGS) entry which is preliminary data.</text>
</comment>
<feature type="chain" id="PRO_5046469836" description="DNA breaking-rejoining protein" evidence="1">
    <location>
        <begin position="19"/>
        <end position="145"/>
    </location>
</feature>
<evidence type="ECO:0000313" key="3">
    <source>
        <dbReference type="Proteomes" id="UP001234343"/>
    </source>
</evidence>
<proteinExistence type="predicted"/>
<keyword evidence="1" id="KW-0732">Signal</keyword>
<name>A0ABT7SW76_9ALTE</name>
<organism evidence="2 3">
    <name type="scientific">Alteromonas arenosi</name>
    <dbReference type="NCBI Taxonomy" id="3055817"/>
    <lineage>
        <taxon>Bacteria</taxon>
        <taxon>Pseudomonadati</taxon>
        <taxon>Pseudomonadota</taxon>
        <taxon>Gammaproteobacteria</taxon>
        <taxon>Alteromonadales</taxon>
        <taxon>Alteromonadaceae</taxon>
        <taxon>Alteromonas/Salinimonas group</taxon>
        <taxon>Alteromonas</taxon>
    </lineage>
</organism>
<reference evidence="2 3" key="1">
    <citation type="submission" date="2023-06" db="EMBL/GenBank/DDBJ databases">
        <title>Alteromonas sp. ASW11-36 isolated from intertidal sand.</title>
        <authorList>
            <person name="Li Y."/>
        </authorList>
    </citation>
    <scope>NUCLEOTIDE SEQUENCE [LARGE SCALE GENOMIC DNA]</scope>
    <source>
        <strain evidence="2 3">ASW11-36</strain>
    </source>
</reference>
<dbReference type="EMBL" id="JAUCBP010000007">
    <property type="protein sequence ID" value="MDM7860436.1"/>
    <property type="molecule type" value="Genomic_DNA"/>
</dbReference>
<sequence length="145" mass="15822">MTSSTALVFLAATSATFACEFHDTPMFGAFGANHPMMSKAEAPTNEEGFVLKHPRAMAIKVNEPGVVKINYQLPLDYRDAQLEFSSQDDLRLGADAPVAIGQLDGEYSLNFSAQSKGTHYVKIRVSAERNGAPYTYVQQVKVVAF</sequence>
<feature type="signal peptide" evidence="1">
    <location>
        <begin position="1"/>
        <end position="18"/>
    </location>
</feature>